<evidence type="ECO:0000256" key="11">
    <source>
        <dbReference type="ARBA" id="ARBA00033342"/>
    </source>
</evidence>
<keyword evidence="4 12" id="KW-0812">Transmembrane</keyword>
<dbReference type="InterPro" id="IPR001708">
    <property type="entry name" value="YidC/ALB3/OXA1/COX18"/>
</dbReference>
<feature type="transmembrane region" description="Helical" evidence="13">
    <location>
        <begin position="30"/>
        <end position="52"/>
    </location>
</feature>
<evidence type="ECO:0000313" key="15">
    <source>
        <dbReference type="EMBL" id="TDD62868.1"/>
    </source>
</evidence>
<dbReference type="NCBIfam" id="TIGR03592">
    <property type="entry name" value="yidC_oxa1_cterm"/>
    <property type="match status" value="1"/>
</dbReference>
<reference evidence="15 16" key="1">
    <citation type="submission" date="2019-03" db="EMBL/GenBank/DDBJ databases">
        <title>Draft genome sequences of novel Actinobacteria.</title>
        <authorList>
            <person name="Sahin N."/>
            <person name="Ay H."/>
            <person name="Saygin H."/>
        </authorList>
    </citation>
    <scope>NUCLEOTIDE SEQUENCE [LARGE SCALE GENOMIC DNA]</scope>
    <source>
        <strain evidence="15 16">JCM 13523</strain>
    </source>
</reference>
<evidence type="ECO:0000256" key="5">
    <source>
        <dbReference type="ARBA" id="ARBA00022989"/>
    </source>
</evidence>
<dbReference type="OrthoDB" id="9780552at2"/>
<dbReference type="GO" id="GO:0005886">
    <property type="term" value="C:plasma membrane"/>
    <property type="evidence" value="ECO:0007669"/>
    <property type="project" value="TreeGrafter"/>
</dbReference>
<keyword evidence="16" id="KW-1185">Reference proteome</keyword>
<organism evidence="15 16">
    <name type="scientific">Kribbella antibiotica</name>
    <dbReference type="NCBI Taxonomy" id="190195"/>
    <lineage>
        <taxon>Bacteria</taxon>
        <taxon>Bacillati</taxon>
        <taxon>Actinomycetota</taxon>
        <taxon>Actinomycetes</taxon>
        <taxon>Propionibacteriales</taxon>
        <taxon>Kribbellaceae</taxon>
        <taxon>Kribbella</taxon>
    </lineage>
</organism>
<evidence type="ECO:0000313" key="16">
    <source>
        <dbReference type="Proteomes" id="UP000295124"/>
    </source>
</evidence>
<comment type="subunit">
    <text evidence="8">Interacts with the Sec translocase complex via SecD. Specifically interacts with transmembrane segments of nascent integral membrane proteins during membrane integration.</text>
</comment>
<dbReference type="Proteomes" id="UP000295124">
    <property type="component" value="Unassembled WGS sequence"/>
</dbReference>
<gene>
    <name evidence="15" type="primary">yidC</name>
    <name evidence="15" type="ORF">E1263_02340</name>
</gene>
<dbReference type="PANTHER" id="PTHR12428">
    <property type="entry name" value="OXA1"/>
    <property type="match status" value="1"/>
</dbReference>
<comment type="caution">
    <text evidence="15">The sequence shown here is derived from an EMBL/GenBank/DDBJ whole genome shotgun (WGS) entry which is preliminary data.</text>
</comment>
<sequence>MPSFLEAPVSGAYHLLSSLVTVLQPLTGSWAAVIAIVACTLLVRLCLLPLSVRAHRGLRARAALMPHMKKLTERHRDNPERLQRELAKLQTEHGTTLFAGMLPMFAQLPFFWLMYTLFSRALVGGETNQLISGTLLGAPLGAPLGLHWPVFAATPGFVVLAVLLAVVAWFSARLALRQLDESATPLSRRLARWLPYGTLLTVAFVPLAAGLYLLTTTTWTVVERTVLQR</sequence>
<comment type="subcellular location">
    <subcellularLocation>
        <location evidence="1 12">Membrane</location>
        <topology evidence="1 12">Multi-pass membrane protein</topology>
    </subcellularLocation>
</comment>
<evidence type="ECO:0000256" key="12">
    <source>
        <dbReference type="RuleBase" id="RU003945"/>
    </source>
</evidence>
<evidence type="ECO:0000256" key="3">
    <source>
        <dbReference type="ARBA" id="ARBA00015325"/>
    </source>
</evidence>
<proteinExistence type="inferred from homology"/>
<evidence type="ECO:0000256" key="10">
    <source>
        <dbReference type="ARBA" id="ARBA00033245"/>
    </source>
</evidence>
<dbReference type="EMBL" id="SMKX01000004">
    <property type="protein sequence ID" value="TDD62868.1"/>
    <property type="molecule type" value="Genomic_DNA"/>
</dbReference>
<evidence type="ECO:0000259" key="14">
    <source>
        <dbReference type="Pfam" id="PF02096"/>
    </source>
</evidence>
<evidence type="ECO:0000256" key="6">
    <source>
        <dbReference type="ARBA" id="ARBA00023136"/>
    </source>
</evidence>
<evidence type="ECO:0000256" key="2">
    <source>
        <dbReference type="ARBA" id="ARBA00010527"/>
    </source>
</evidence>
<comment type="similarity">
    <text evidence="2">Belongs to the OXA1/ALB3/YidC family. Type 1 subfamily.</text>
</comment>
<dbReference type="PANTHER" id="PTHR12428:SF65">
    <property type="entry name" value="CYTOCHROME C OXIDASE ASSEMBLY PROTEIN COX18, MITOCHONDRIAL"/>
    <property type="match status" value="1"/>
</dbReference>
<evidence type="ECO:0000256" key="1">
    <source>
        <dbReference type="ARBA" id="ARBA00004141"/>
    </source>
</evidence>
<dbReference type="AlphaFoldDB" id="A0A4R4ZUN0"/>
<evidence type="ECO:0000256" key="4">
    <source>
        <dbReference type="ARBA" id="ARBA00022692"/>
    </source>
</evidence>
<keyword evidence="5 13" id="KW-1133">Transmembrane helix</keyword>
<feature type="transmembrane region" description="Helical" evidence="13">
    <location>
        <begin position="150"/>
        <end position="172"/>
    </location>
</feature>
<dbReference type="GO" id="GO:0051205">
    <property type="term" value="P:protein insertion into membrane"/>
    <property type="evidence" value="ECO:0007669"/>
    <property type="project" value="TreeGrafter"/>
</dbReference>
<evidence type="ECO:0000256" key="8">
    <source>
        <dbReference type="ARBA" id="ARBA00026028"/>
    </source>
</evidence>
<dbReference type="RefSeq" id="WP_132164808.1">
    <property type="nucleotide sequence ID" value="NZ_SMKX01000004.1"/>
</dbReference>
<accession>A0A4R4ZUN0</accession>
<comment type="function">
    <text evidence="7">Required for the insertion and/or proper folding and/or complex formation of integral membrane proteins into the membrane. Involved in integration of membrane proteins that insert both dependently and independently of the Sec translocase complex, as well as at least some lipoproteins. Aids folding of multispanning membrane proteins.</text>
</comment>
<evidence type="ECO:0000256" key="9">
    <source>
        <dbReference type="ARBA" id="ARBA00031538"/>
    </source>
</evidence>
<feature type="domain" description="Membrane insertase YidC/Oxa/ALB C-terminal" evidence="14">
    <location>
        <begin position="33"/>
        <end position="228"/>
    </location>
</feature>
<name>A0A4R4ZUN0_9ACTN</name>
<protein>
    <recommendedName>
        <fullName evidence="3">Membrane protein insertase YidC</fullName>
    </recommendedName>
    <alternativeName>
        <fullName evidence="11">Foldase YidC</fullName>
    </alternativeName>
    <alternativeName>
        <fullName evidence="10">Membrane integrase YidC</fullName>
    </alternativeName>
    <alternativeName>
        <fullName evidence="9">Membrane protein YidC</fullName>
    </alternativeName>
</protein>
<evidence type="ECO:0000256" key="13">
    <source>
        <dbReference type="SAM" id="Phobius"/>
    </source>
</evidence>
<dbReference type="GO" id="GO:0032977">
    <property type="term" value="F:membrane insertase activity"/>
    <property type="evidence" value="ECO:0007669"/>
    <property type="project" value="InterPro"/>
</dbReference>
<evidence type="ECO:0000256" key="7">
    <source>
        <dbReference type="ARBA" id="ARBA00025034"/>
    </source>
</evidence>
<dbReference type="Pfam" id="PF02096">
    <property type="entry name" value="60KD_IMP"/>
    <property type="match status" value="1"/>
</dbReference>
<feature type="transmembrane region" description="Helical" evidence="13">
    <location>
        <begin position="97"/>
        <end position="118"/>
    </location>
</feature>
<feature type="transmembrane region" description="Helical" evidence="13">
    <location>
        <begin position="193"/>
        <end position="214"/>
    </location>
</feature>
<dbReference type="InterPro" id="IPR028055">
    <property type="entry name" value="YidC/Oxa/ALB_C"/>
</dbReference>
<keyword evidence="6 13" id="KW-0472">Membrane</keyword>